<evidence type="ECO:0000313" key="2">
    <source>
        <dbReference type="EMBL" id="AUS52571.1"/>
    </source>
</evidence>
<dbReference type="EMBL" id="CSAE01000469">
    <property type="protein sequence ID" value="COW34559.1"/>
    <property type="molecule type" value="Genomic_DNA"/>
</dbReference>
<dbReference type="Proteomes" id="UP000236349">
    <property type="component" value="Chromosome"/>
</dbReference>
<reference evidence="3" key="2">
    <citation type="submission" date="2015-03" db="EMBL/GenBank/DDBJ databases">
        <authorList>
            <person name="Murphy D."/>
        </authorList>
    </citation>
    <scope>NUCLEOTIDE SEQUENCE [LARGE SCALE GENOMIC DNA]</scope>
    <source>
        <strain evidence="3">K00500041</strain>
    </source>
</reference>
<evidence type="ECO:0000313" key="4">
    <source>
        <dbReference type="EMBL" id="COW72956.1"/>
    </source>
</evidence>
<sequence length="83" mass="9299">MKWKQPAGEAKAAWDRRNGAVGRGWRDVVPPERERANRKGGVQVHRDAVNRETLREHGESTGADGEVGEADHGVFRERQAARE</sequence>
<dbReference type="Proteomes" id="UP000038802">
    <property type="component" value="Unassembled WGS sequence"/>
</dbReference>
<evidence type="ECO:0000313" key="3">
    <source>
        <dbReference type="EMBL" id="COW34559.1"/>
    </source>
</evidence>
<feature type="compositionally biased region" description="Basic and acidic residues" evidence="1">
    <location>
        <begin position="44"/>
        <end position="59"/>
    </location>
</feature>
<reference evidence="5 6" key="1">
    <citation type="submission" date="2015-03" db="EMBL/GenBank/DDBJ databases">
        <authorList>
            <consortium name="Pathogen Informatics"/>
        </authorList>
    </citation>
    <scope>NUCLEOTIDE SEQUENCE [LARGE SCALE GENOMIC DNA]</scope>
    <source>
        <strain evidence="5">K00500041</strain>
        <strain evidence="4 6">M09401471</strain>
    </source>
</reference>
<evidence type="ECO:0000256" key="1">
    <source>
        <dbReference type="SAM" id="MobiDB-lite"/>
    </source>
</evidence>
<feature type="compositionally biased region" description="Basic and acidic residues" evidence="1">
    <location>
        <begin position="12"/>
        <end position="37"/>
    </location>
</feature>
<evidence type="ECO:0000313" key="6">
    <source>
        <dbReference type="Proteomes" id="UP000044938"/>
    </source>
</evidence>
<name>A0A0U0SDP0_MYCTX</name>
<gene>
    <name evidence="2" type="ORF">CAB90_03760</name>
    <name evidence="3" type="ORF">ERS007703_03447</name>
    <name evidence="4" type="ORF">ERS007720_03166</name>
</gene>
<organism evidence="3 5">
    <name type="scientific">Mycobacterium tuberculosis</name>
    <dbReference type="NCBI Taxonomy" id="1773"/>
    <lineage>
        <taxon>Bacteria</taxon>
        <taxon>Bacillati</taxon>
        <taxon>Actinomycetota</taxon>
        <taxon>Actinomycetes</taxon>
        <taxon>Mycobacteriales</taxon>
        <taxon>Mycobacteriaceae</taxon>
        <taxon>Mycobacterium</taxon>
        <taxon>Mycobacterium tuberculosis complex</taxon>
    </lineage>
</organism>
<reference evidence="2 7" key="3">
    <citation type="submission" date="2017-10" db="EMBL/GenBank/DDBJ databases">
        <title>Clinical isolate obtained from a human patient with meningeal tuberculosis in michoacan, Mexico.</title>
        <authorList>
            <person name="Guillen-Nepita A.L."/>
            <person name="Negrete-Paz A.M."/>
            <person name="Vazquez-Marrufo G."/>
            <person name="Cruz-Hernandez A."/>
            <person name="Fresia P."/>
            <person name="Naya H."/>
            <person name="Vazquez-Garciduenas M.S."/>
        </authorList>
    </citation>
    <scope>NUCLEOTIDE SEQUENCE [LARGE SCALE GENOMIC DNA]</scope>
    <source>
        <strain evidence="7">Beijing/MYC004</strain>
        <strain evidence="2">MYC004</strain>
    </source>
</reference>
<evidence type="ECO:0000313" key="5">
    <source>
        <dbReference type="Proteomes" id="UP000038802"/>
    </source>
</evidence>
<dbReference type="AlphaFoldDB" id="A0A0U0SDP0"/>
<feature type="compositionally biased region" description="Basic and acidic residues" evidence="1">
    <location>
        <begin position="69"/>
        <end position="83"/>
    </location>
</feature>
<dbReference type="Proteomes" id="UP000044938">
    <property type="component" value="Unassembled WGS sequence"/>
</dbReference>
<feature type="region of interest" description="Disordered" evidence="1">
    <location>
        <begin position="1"/>
        <end position="83"/>
    </location>
</feature>
<protein>
    <submittedName>
        <fullName evidence="3">Uncharacterized protein</fullName>
    </submittedName>
</protein>
<accession>A0A0U0SDP0</accession>
<proteinExistence type="predicted"/>
<evidence type="ECO:0000313" key="7">
    <source>
        <dbReference type="Proteomes" id="UP000236349"/>
    </source>
</evidence>
<dbReference type="EMBL" id="CP024614">
    <property type="protein sequence ID" value="AUS52571.1"/>
    <property type="molecule type" value="Genomic_DNA"/>
</dbReference>
<dbReference type="EMBL" id="CSAJ01000477">
    <property type="protein sequence ID" value="COW72956.1"/>
    <property type="molecule type" value="Genomic_DNA"/>
</dbReference>